<evidence type="ECO:0000313" key="2">
    <source>
        <dbReference type="EMBL" id="CAA9445105.1"/>
    </source>
</evidence>
<protein>
    <submittedName>
        <fullName evidence="2">Uncharacterized protein</fullName>
    </submittedName>
</protein>
<proteinExistence type="predicted"/>
<dbReference type="EMBL" id="CADCVD010000079">
    <property type="protein sequence ID" value="CAA9445105.1"/>
    <property type="molecule type" value="Genomic_DNA"/>
</dbReference>
<evidence type="ECO:0000256" key="1">
    <source>
        <dbReference type="SAM" id="MobiDB-lite"/>
    </source>
</evidence>
<organism evidence="2">
    <name type="scientific">uncultured Rubrobacteraceae bacterium</name>
    <dbReference type="NCBI Taxonomy" id="349277"/>
    <lineage>
        <taxon>Bacteria</taxon>
        <taxon>Bacillati</taxon>
        <taxon>Actinomycetota</taxon>
        <taxon>Rubrobacteria</taxon>
        <taxon>Rubrobacterales</taxon>
        <taxon>Rubrobacteraceae</taxon>
        <taxon>environmental samples</taxon>
    </lineage>
</organism>
<gene>
    <name evidence="2" type="ORF">AVDCRST_MAG37-1739</name>
</gene>
<feature type="non-terminal residue" evidence="2">
    <location>
        <position position="1"/>
    </location>
</feature>
<name>A0A6J4QML6_9ACTN</name>
<feature type="region of interest" description="Disordered" evidence="1">
    <location>
        <begin position="1"/>
        <end position="40"/>
    </location>
</feature>
<sequence>ACKGCSCLSTSPSTSPARGTAGHHNALWRQKSTGVMRREL</sequence>
<reference evidence="2" key="1">
    <citation type="submission" date="2020-02" db="EMBL/GenBank/DDBJ databases">
        <authorList>
            <person name="Meier V. D."/>
        </authorList>
    </citation>
    <scope>NUCLEOTIDE SEQUENCE</scope>
    <source>
        <strain evidence="2">AVDCRST_MAG37</strain>
    </source>
</reference>
<dbReference type="AlphaFoldDB" id="A0A6J4QML6"/>
<accession>A0A6J4QML6</accession>
<feature type="non-terminal residue" evidence="2">
    <location>
        <position position="40"/>
    </location>
</feature>
<feature type="compositionally biased region" description="Low complexity" evidence="1">
    <location>
        <begin position="1"/>
        <end position="16"/>
    </location>
</feature>